<feature type="domain" description="DUF5667" evidence="1">
    <location>
        <begin position="27"/>
        <end position="123"/>
    </location>
</feature>
<comment type="caution">
    <text evidence="2">The sequence shown here is derived from an EMBL/GenBank/DDBJ whole genome shotgun (WGS) entry which is preliminary data.</text>
</comment>
<dbReference type="AlphaFoldDB" id="A0A2H0XBT4"/>
<reference evidence="3" key="1">
    <citation type="submission" date="2017-09" db="EMBL/GenBank/DDBJ databases">
        <title>Depth-based differentiation of microbial function through sediment-hosted aquifers and enrichment of novel symbionts in the deep terrestrial subsurface.</title>
        <authorList>
            <person name="Probst A.J."/>
            <person name="Ladd B."/>
            <person name="Jarett J.K."/>
            <person name="Geller-Mcgrath D.E."/>
            <person name="Sieber C.M.K."/>
            <person name="Emerson J.B."/>
            <person name="Anantharaman K."/>
            <person name="Thomas B.C."/>
            <person name="Malmstrom R."/>
            <person name="Stieglmeier M."/>
            <person name="Klingl A."/>
            <person name="Woyke T."/>
            <person name="Ryan C.M."/>
            <person name="Banfield J.F."/>
        </authorList>
    </citation>
    <scope>NUCLEOTIDE SEQUENCE [LARGE SCALE GENOMIC DNA]</scope>
</reference>
<proteinExistence type="predicted"/>
<protein>
    <recommendedName>
        <fullName evidence="1">DUF5667 domain-containing protein</fullName>
    </recommendedName>
</protein>
<name>A0A2H0XBT4_UNCKA</name>
<sequence length="183" mass="20755">MLSPQKAFAVEELERLNQIGEVYTPKMLPDSPWYFIKSIRDQLKVVFSFEPLKKAHLNIELANKKTLELQQLCEIGKCSYSKSVCPKIVSLMDQVSSSVEEERDNGKDTSELVSKYKTDIYKQLVVLKRLGKIAPPTDRDLLLKTKGELTQLGKGFSTKLEGQDEGKEFSKQIDDLLNEAPSE</sequence>
<dbReference type="EMBL" id="PEYV01000033">
    <property type="protein sequence ID" value="PIS21558.1"/>
    <property type="molecule type" value="Genomic_DNA"/>
</dbReference>
<dbReference type="InterPro" id="IPR043725">
    <property type="entry name" value="DUF5667"/>
</dbReference>
<evidence type="ECO:0000313" key="3">
    <source>
        <dbReference type="Proteomes" id="UP000231098"/>
    </source>
</evidence>
<dbReference type="Pfam" id="PF18915">
    <property type="entry name" value="DUF5667"/>
    <property type="match status" value="1"/>
</dbReference>
<accession>A0A2H0XBT4</accession>
<gene>
    <name evidence="2" type="ORF">COT51_02125</name>
</gene>
<evidence type="ECO:0000259" key="1">
    <source>
        <dbReference type="Pfam" id="PF18915"/>
    </source>
</evidence>
<evidence type="ECO:0000313" key="2">
    <source>
        <dbReference type="EMBL" id="PIS21558.1"/>
    </source>
</evidence>
<organism evidence="2 3">
    <name type="scientific">candidate division WWE3 bacterium CG08_land_8_20_14_0_20_41_15</name>
    <dbReference type="NCBI Taxonomy" id="1975086"/>
    <lineage>
        <taxon>Bacteria</taxon>
        <taxon>Katanobacteria</taxon>
    </lineage>
</organism>
<dbReference type="Proteomes" id="UP000231098">
    <property type="component" value="Unassembled WGS sequence"/>
</dbReference>